<sequence>MVLWPLIAIIMMCLQIALHQYVQSILSNTLFDTAATPPALILSGDQSGYKSEVCDKIPFIKKSTCVEQLLVEMLPLSEVPTAKTEVTGRIFTVGQSMNVMILRAAIPTPRIFPALPQGWANASVVFRRP</sequence>
<reference evidence="1" key="1">
    <citation type="journal article" date="2021" name="Front. Microbiol.">
        <title>Comprehensive Comparative Genomics and Phenotyping of Methylobacterium Species.</title>
        <authorList>
            <person name="Alessa O."/>
            <person name="Ogura Y."/>
            <person name="Fujitani Y."/>
            <person name="Takami H."/>
            <person name="Hayashi T."/>
            <person name="Sahin N."/>
            <person name="Tani A."/>
        </authorList>
    </citation>
    <scope>NUCLEOTIDE SEQUENCE</scope>
    <source>
        <strain evidence="1">DSM 14458</strain>
    </source>
</reference>
<evidence type="ECO:0000313" key="2">
    <source>
        <dbReference type="Proteomes" id="UP001055093"/>
    </source>
</evidence>
<gene>
    <name evidence="1" type="ORF">BGCPKDLD_3952</name>
</gene>
<evidence type="ECO:0008006" key="3">
    <source>
        <dbReference type="Google" id="ProtNLM"/>
    </source>
</evidence>
<protein>
    <recommendedName>
        <fullName evidence="3">TadE-like protein</fullName>
    </recommendedName>
</protein>
<accession>A0ABQ4V130</accession>
<evidence type="ECO:0000313" key="1">
    <source>
        <dbReference type="EMBL" id="GJE77349.1"/>
    </source>
</evidence>
<comment type="caution">
    <text evidence="1">The sequence shown here is derived from an EMBL/GenBank/DDBJ whole genome shotgun (WGS) entry which is preliminary data.</text>
</comment>
<keyword evidence="2" id="KW-1185">Reference proteome</keyword>
<proteinExistence type="predicted"/>
<dbReference type="Proteomes" id="UP001055093">
    <property type="component" value="Unassembled WGS sequence"/>
</dbReference>
<organism evidence="1 2">
    <name type="scientific">Methylorubrum suomiense</name>
    <dbReference type="NCBI Taxonomy" id="144191"/>
    <lineage>
        <taxon>Bacteria</taxon>
        <taxon>Pseudomonadati</taxon>
        <taxon>Pseudomonadota</taxon>
        <taxon>Alphaproteobacteria</taxon>
        <taxon>Hyphomicrobiales</taxon>
        <taxon>Methylobacteriaceae</taxon>
        <taxon>Methylorubrum</taxon>
    </lineage>
</organism>
<name>A0ABQ4V130_9HYPH</name>
<dbReference type="EMBL" id="BPRE01000014">
    <property type="protein sequence ID" value="GJE77349.1"/>
    <property type="molecule type" value="Genomic_DNA"/>
</dbReference>
<reference evidence="1" key="2">
    <citation type="submission" date="2021-08" db="EMBL/GenBank/DDBJ databases">
        <authorList>
            <person name="Tani A."/>
            <person name="Ola A."/>
            <person name="Ogura Y."/>
            <person name="Katsura K."/>
            <person name="Hayashi T."/>
        </authorList>
    </citation>
    <scope>NUCLEOTIDE SEQUENCE</scope>
    <source>
        <strain evidence="1">DSM 14458</strain>
    </source>
</reference>